<dbReference type="Proteomes" id="UP001442468">
    <property type="component" value="Unassembled WGS sequence"/>
</dbReference>
<gene>
    <name evidence="1" type="ORF">ABE960_00645</name>
</gene>
<accession>A0ABV1NCB3</accession>
<name>A0ABV1NCB3_9GAMM</name>
<dbReference type="RefSeq" id="WP_349760287.1">
    <property type="nucleotide sequence ID" value="NZ_JBEGCJ010000001.1"/>
</dbReference>
<protein>
    <submittedName>
        <fullName evidence="1">Uncharacterized protein</fullName>
    </submittedName>
</protein>
<organism evidence="1 2">
    <name type="scientific">Halomonas aquatica</name>
    <dbReference type="NCBI Taxonomy" id="3151123"/>
    <lineage>
        <taxon>Bacteria</taxon>
        <taxon>Pseudomonadati</taxon>
        <taxon>Pseudomonadota</taxon>
        <taxon>Gammaproteobacteria</taxon>
        <taxon>Oceanospirillales</taxon>
        <taxon>Halomonadaceae</taxon>
        <taxon>Halomonas</taxon>
    </lineage>
</organism>
<sequence>MHIAEPSLLIRISRSWHGGISTAALYEATRGVWKIGERREQVELVFAVASGVIREVYRVHAWHPAGTTLYHTRVPVDVAIQGRWEFTGEQAEEMIRSRYLGIDVTGYFSQGSSNPIQYVNVPINP</sequence>
<dbReference type="EMBL" id="JBEGCJ010000001">
    <property type="protein sequence ID" value="MEQ6916035.1"/>
    <property type="molecule type" value="Genomic_DNA"/>
</dbReference>
<proteinExistence type="predicted"/>
<evidence type="ECO:0000313" key="2">
    <source>
        <dbReference type="Proteomes" id="UP001442468"/>
    </source>
</evidence>
<evidence type="ECO:0000313" key="1">
    <source>
        <dbReference type="EMBL" id="MEQ6916035.1"/>
    </source>
</evidence>
<keyword evidence="2" id="KW-1185">Reference proteome</keyword>
<comment type="caution">
    <text evidence="1">The sequence shown here is derived from an EMBL/GenBank/DDBJ whole genome shotgun (WGS) entry which is preliminary data.</text>
</comment>
<reference evidence="1 2" key="1">
    <citation type="submission" date="2024-05" db="EMBL/GenBank/DDBJ databases">
        <title>Halomonas sp. SSM6 16S ribosomal RNA gene Genome sequencing and assembly.</title>
        <authorList>
            <person name="Yook S."/>
        </authorList>
    </citation>
    <scope>NUCLEOTIDE SEQUENCE [LARGE SCALE GENOMIC DNA]</scope>
    <source>
        <strain evidence="1 2">SSM6</strain>
    </source>
</reference>